<gene>
    <name evidence="8" type="ORF">A2024_04115</name>
</gene>
<keyword evidence="3" id="KW-0813">Transport</keyword>
<dbReference type="PANTHER" id="PTHR30026">
    <property type="entry name" value="OUTER MEMBRANE PROTEIN TOLC"/>
    <property type="match status" value="1"/>
</dbReference>
<evidence type="ECO:0000256" key="2">
    <source>
        <dbReference type="ARBA" id="ARBA00007613"/>
    </source>
</evidence>
<evidence type="ECO:0000256" key="3">
    <source>
        <dbReference type="ARBA" id="ARBA00022448"/>
    </source>
</evidence>
<evidence type="ECO:0000313" key="8">
    <source>
        <dbReference type="EMBL" id="OGF12180.1"/>
    </source>
</evidence>
<dbReference type="GO" id="GO:0015562">
    <property type="term" value="F:efflux transmembrane transporter activity"/>
    <property type="evidence" value="ECO:0007669"/>
    <property type="project" value="InterPro"/>
</dbReference>
<dbReference type="Gene3D" id="1.20.1600.10">
    <property type="entry name" value="Outer membrane efflux proteins (OEP)"/>
    <property type="match status" value="1"/>
</dbReference>
<dbReference type="EMBL" id="MFFM01000034">
    <property type="protein sequence ID" value="OGF12180.1"/>
    <property type="molecule type" value="Genomic_DNA"/>
</dbReference>
<dbReference type="InterPro" id="IPR051906">
    <property type="entry name" value="TolC-like"/>
</dbReference>
<evidence type="ECO:0000313" key="9">
    <source>
        <dbReference type="Proteomes" id="UP000177230"/>
    </source>
</evidence>
<evidence type="ECO:0000256" key="5">
    <source>
        <dbReference type="ARBA" id="ARBA00022692"/>
    </source>
</evidence>
<evidence type="ECO:0008006" key="10">
    <source>
        <dbReference type="Google" id="ProtNLM"/>
    </source>
</evidence>
<evidence type="ECO:0000256" key="1">
    <source>
        <dbReference type="ARBA" id="ARBA00004442"/>
    </source>
</evidence>
<keyword evidence="7" id="KW-0998">Cell outer membrane</keyword>
<name>A0A1F5RCJ1_9BACT</name>
<evidence type="ECO:0000256" key="4">
    <source>
        <dbReference type="ARBA" id="ARBA00022452"/>
    </source>
</evidence>
<comment type="similarity">
    <text evidence="2">Belongs to the outer membrane factor (OMF) (TC 1.B.17) family.</text>
</comment>
<organism evidence="8 9">
    <name type="scientific">Candidatus Edwardsbacteria bacterium GWF2_54_11</name>
    <dbReference type="NCBI Taxonomy" id="1817851"/>
    <lineage>
        <taxon>Bacteria</taxon>
        <taxon>Candidatus Edwardsiibacteriota</taxon>
    </lineage>
</organism>
<dbReference type="Pfam" id="PF02321">
    <property type="entry name" value="OEP"/>
    <property type="match status" value="2"/>
</dbReference>
<comment type="subcellular location">
    <subcellularLocation>
        <location evidence="1">Cell outer membrane</location>
    </subcellularLocation>
</comment>
<dbReference type="SUPFAM" id="SSF56954">
    <property type="entry name" value="Outer membrane efflux proteins (OEP)"/>
    <property type="match status" value="1"/>
</dbReference>
<dbReference type="GO" id="GO:0015288">
    <property type="term" value="F:porin activity"/>
    <property type="evidence" value="ECO:0007669"/>
    <property type="project" value="TreeGrafter"/>
</dbReference>
<dbReference type="GO" id="GO:1990281">
    <property type="term" value="C:efflux pump complex"/>
    <property type="evidence" value="ECO:0007669"/>
    <property type="project" value="TreeGrafter"/>
</dbReference>
<protein>
    <recommendedName>
        <fullName evidence="10">Transporter</fullName>
    </recommendedName>
</protein>
<comment type="caution">
    <text evidence="8">The sequence shown here is derived from an EMBL/GenBank/DDBJ whole genome shotgun (WGS) entry which is preliminary data.</text>
</comment>
<sequence>MRHFIIITLLFFWFGPGRAQGKEPMSLESCLQTGLENNKGLDAAQASAQGSRAAADQSATALLPSLKLSAGYSRLSDVPPFEMTIPGFPAPRTITIAEPVLDNSNIKLTLQQPLFTGGRVTGSLKINRKNYQADSSDYLAQRCQAALNIKILYWRLYQAQQVKELAEENLRILGNHLNDVGNLLGQGLATENDRLKVKLQMSNARLMLIDAENNRRAIGIHLNSFIGRPLDKQIDPTSIPDTSEVAVLSPPELIQIALAERQDIAGQKYRRDATAAGRMAAKSGWYPQVFAVGNYTYARPNPRIFPARDQFDATWDAGVMLSMDLWNWQAAKHQVRQAGSLLRQAEDRLVLLEDAVRVEVNLAVLDVQQAGEKTAVSRSGLDQAQENYRNVKNLFLEGMATNSDLLDAEGLLLQAKVGHAGALVECQIAKDKLKNALGEY</sequence>
<dbReference type="Proteomes" id="UP000177230">
    <property type="component" value="Unassembled WGS sequence"/>
</dbReference>
<dbReference type="PANTHER" id="PTHR30026:SF20">
    <property type="entry name" value="OUTER MEMBRANE PROTEIN TOLC"/>
    <property type="match status" value="1"/>
</dbReference>
<evidence type="ECO:0000256" key="7">
    <source>
        <dbReference type="ARBA" id="ARBA00023237"/>
    </source>
</evidence>
<keyword evidence="4" id="KW-1134">Transmembrane beta strand</keyword>
<dbReference type="GO" id="GO:0009279">
    <property type="term" value="C:cell outer membrane"/>
    <property type="evidence" value="ECO:0007669"/>
    <property type="project" value="UniProtKB-SubCell"/>
</dbReference>
<evidence type="ECO:0000256" key="6">
    <source>
        <dbReference type="ARBA" id="ARBA00023136"/>
    </source>
</evidence>
<dbReference type="AlphaFoldDB" id="A0A1F5RCJ1"/>
<accession>A0A1F5RCJ1</accession>
<proteinExistence type="inferred from homology"/>
<reference evidence="8 9" key="1">
    <citation type="journal article" date="2016" name="Nat. Commun.">
        <title>Thousands of microbial genomes shed light on interconnected biogeochemical processes in an aquifer system.</title>
        <authorList>
            <person name="Anantharaman K."/>
            <person name="Brown C.T."/>
            <person name="Hug L.A."/>
            <person name="Sharon I."/>
            <person name="Castelle C.J."/>
            <person name="Probst A.J."/>
            <person name="Thomas B.C."/>
            <person name="Singh A."/>
            <person name="Wilkins M.J."/>
            <person name="Karaoz U."/>
            <person name="Brodie E.L."/>
            <person name="Williams K.H."/>
            <person name="Hubbard S.S."/>
            <person name="Banfield J.F."/>
        </authorList>
    </citation>
    <scope>NUCLEOTIDE SEQUENCE [LARGE SCALE GENOMIC DNA]</scope>
</reference>
<keyword evidence="5" id="KW-0812">Transmembrane</keyword>
<dbReference type="InterPro" id="IPR003423">
    <property type="entry name" value="OMP_efflux"/>
</dbReference>
<keyword evidence="6" id="KW-0472">Membrane</keyword>